<evidence type="ECO:0000313" key="1">
    <source>
        <dbReference type="EMBL" id="GFN99481.1"/>
    </source>
</evidence>
<proteinExistence type="predicted"/>
<reference evidence="1 2" key="1">
    <citation type="journal article" date="2021" name="Elife">
        <title>Chloroplast acquisition without the gene transfer in kleptoplastic sea slugs, Plakobranchus ocellatus.</title>
        <authorList>
            <person name="Maeda T."/>
            <person name="Takahashi S."/>
            <person name="Yoshida T."/>
            <person name="Shimamura S."/>
            <person name="Takaki Y."/>
            <person name="Nagai Y."/>
            <person name="Toyoda A."/>
            <person name="Suzuki Y."/>
            <person name="Arimoto A."/>
            <person name="Ishii H."/>
            <person name="Satoh N."/>
            <person name="Nishiyama T."/>
            <person name="Hasebe M."/>
            <person name="Maruyama T."/>
            <person name="Minagawa J."/>
            <person name="Obokata J."/>
            <person name="Shigenobu S."/>
        </authorList>
    </citation>
    <scope>NUCLEOTIDE SEQUENCE [LARGE SCALE GENOMIC DNA]</scope>
</reference>
<sequence length="95" mass="10184">MVSNFNCNTIGNKKKKIERRIDNSGQVNSPAETVIHITVGSETGKTTAGSPMGAAILHDECRVNLSLAREVTADSCRLNHRSCSSRAPAGDDEDQ</sequence>
<comment type="caution">
    <text evidence="1">The sequence shown here is derived from an EMBL/GenBank/DDBJ whole genome shotgun (WGS) entry which is preliminary data.</text>
</comment>
<evidence type="ECO:0000313" key="2">
    <source>
        <dbReference type="Proteomes" id="UP000735302"/>
    </source>
</evidence>
<gene>
    <name evidence="1" type="ORF">PoB_002598700</name>
</gene>
<dbReference type="AlphaFoldDB" id="A0AAV3ZWL8"/>
<organism evidence="1 2">
    <name type="scientific">Plakobranchus ocellatus</name>
    <dbReference type="NCBI Taxonomy" id="259542"/>
    <lineage>
        <taxon>Eukaryota</taxon>
        <taxon>Metazoa</taxon>
        <taxon>Spiralia</taxon>
        <taxon>Lophotrochozoa</taxon>
        <taxon>Mollusca</taxon>
        <taxon>Gastropoda</taxon>
        <taxon>Heterobranchia</taxon>
        <taxon>Euthyneura</taxon>
        <taxon>Panpulmonata</taxon>
        <taxon>Sacoglossa</taxon>
        <taxon>Placobranchoidea</taxon>
        <taxon>Plakobranchidae</taxon>
        <taxon>Plakobranchus</taxon>
    </lineage>
</organism>
<dbReference type="EMBL" id="BLXT01003003">
    <property type="protein sequence ID" value="GFN99481.1"/>
    <property type="molecule type" value="Genomic_DNA"/>
</dbReference>
<dbReference type="Proteomes" id="UP000735302">
    <property type="component" value="Unassembled WGS sequence"/>
</dbReference>
<keyword evidence="2" id="KW-1185">Reference proteome</keyword>
<accession>A0AAV3ZWL8</accession>
<name>A0AAV3ZWL8_9GAST</name>
<protein>
    <submittedName>
        <fullName evidence="1">Uncharacterized protein</fullName>
    </submittedName>
</protein>